<sequence length="211" mass="21438">MAAEDPAVRVGDTERRAADERLQRAHGEGRLTLAEYEERSAGAWAARTRADLDALTADLPAPGPAVPAAAGPVAVDRDPGAPAWVRRAGGLLGTLVVGAAVLWGGGQLLGRDDGAAVFGSRTIALAPGDDRVELGFLFGSTDVVVPDDARVVVNGAVVFGSVDCDAACSGTGVREITVDASGAFGSVDVRTASEAAAADRDDDRDDDGDDD</sequence>
<dbReference type="PANTHER" id="PTHR40763">
    <property type="entry name" value="MEMBRANE PROTEIN-RELATED"/>
    <property type="match status" value="1"/>
</dbReference>
<dbReference type="AlphaFoldDB" id="A0A7G7MMQ8"/>
<feature type="compositionally biased region" description="Basic and acidic residues" evidence="1">
    <location>
        <begin position="11"/>
        <end position="24"/>
    </location>
</feature>
<feature type="region of interest" description="Disordered" evidence="1">
    <location>
        <begin position="1"/>
        <end position="24"/>
    </location>
</feature>
<proteinExistence type="predicted"/>
<evidence type="ECO:0000259" key="2">
    <source>
        <dbReference type="Pfam" id="PF08044"/>
    </source>
</evidence>
<feature type="domain" description="DUF1707" evidence="2">
    <location>
        <begin position="8"/>
        <end position="60"/>
    </location>
</feature>
<evidence type="ECO:0000313" key="3">
    <source>
        <dbReference type="EMBL" id="QNG54069.1"/>
    </source>
</evidence>
<evidence type="ECO:0000313" key="4">
    <source>
        <dbReference type="Proteomes" id="UP000515728"/>
    </source>
</evidence>
<gene>
    <name evidence="3" type="ORF">H6H00_09280</name>
</gene>
<dbReference type="Pfam" id="PF08044">
    <property type="entry name" value="DUF1707"/>
    <property type="match status" value="1"/>
</dbReference>
<evidence type="ECO:0000256" key="1">
    <source>
        <dbReference type="SAM" id="MobiDB-lite"/>
    </source>
</evidence>
<keyword evidence="4" id="KW-1185">Reference proteome</keyword>
<dbReference type="KEGG" id="ppel:H6H00_09280"/>
<name>A0A7G7MMQ8_9PSEU</name>
<dbReference type="RefSeq" id="WP_185720893.1">
    <property type="nucleotide sequence ID" value="NZ_BAAAWI010000001.1"/>
</dbReference>
<dbReference type="InterPro" id="IPR012551">
    <property type="entry name" value="DUF1707_SHOCT-like"/>
</dbReference>
<accession>A0A7G7MMQ8</accession>
<reference evidence="3 4" key="1">
    <citation type="submission" date="2020-08" db="EMBL/GenBank/DDBJ databases">
        <authorList>
            <person name="Mo P."/>
        </authorList>
    </citation>
    <scope>NUCLEOTIDE SEQUENCE [LARGE SCALE GENOMIC DNA]</scope>
    <source>
        <strain evidence="3 4">CGMCC 4.1532</strain>
    </source>
</reference>
<protein>
    <submittedName>
        <fullName evidence="3">DUF1707 and DUF2154 domain-containing protein</fullName>
    </submittedName>
</protein>
<dbReference type="Proteomes" id="UP000515728">
    <property type="component" value="Chromosome"/>
</dbReference>
<organism evidence="3 4">
    <name type="scientific">Pseudonocardia petroleophila</name>
    <dbReference type="NCBI Taxonomy" id="37331"/>
    <lineage>
        <taxon>Bacteria</taxon>
        <taxon>Bacillati</taxon>
        <taxon>Actinomycetota</taxon>
        <taxon>Actinomycetes</taxon>
        <taxon>Pseudonocardiales</taxon>
        <taxon>Pseudonocardiaceae</taxon>
        <taxon>Pseudonocardia</taxon>
    </lineage>
</organism>
<dbReference type="EMBL" id="CP060131">
    <property type="protein sequence ID" value="QNG54069.1"/>
    <property type="molecule type" value="Genomic_DNA"/>
</dbReference>
<dbReference type="PANTHER" id="PTHR40763:SF5">
    <property type="entry name" value="MEMBRANE PROTEIN"/>
    <property type="match status" value="1"/>
</dbReference>